<keyword evidence="2" id="KW-1185">Reference proteome</keyword>
<dbReference type="AlphaFoldDB" id="A0A4C1U5C3"/>
<evidence type="ECO:0000313" key="1">
    <source>
        <dbReference type="EMBL" id="GBP21317.1"/>
    </source>
</evidence>
<accession>A0A4C1U5C3</accession>
<name>A0A4C1U5C3_EUMVA</name>
<reference evidence="1 2" key="1">
    <citation type="journal article" date="2019" name="Commun. Biol.">
        <title>The bagworm genome reveals a unique fibroin gene that provides high tensile strength.</title>
        <authorList>
            <person name="Kono N."/>
            <person name="Nakamura H."/>
            <person name="Ohtoshi R."/>
            <person name="Tomita M."/>
            <person name="Numata K."/>
            <person name="Arakawa K."/>
        </authorList>
    </citation>
    <scope>NUCLEOTIDE SEQUENCE [LARGE SCALE GENOMIC DNA]</scope>
</reference>
<organism evidence="1 2">
    <name type="scientific">Eumeta variegata</name>
    <name type="common">Bagworm moth</name>
    <name type="synonym">Eumeta japonica</name>
    <dbReference type="NCBI Taxonomy" id="151549"/>
    <lineage>
        <taxon>Eukaryota</taxon>
        <taxon>Metazoa</taxon>
        <taxon>Ecdysozoa</taxon>
        <taxon>Arthropoda</taxon>
        <taxon>Hexapoda</taxon>
        <taxon>Insecta</taxon>
        <taxon>Pterygota</taxon>
        <taxon>Neoptera</taxon>
        <taxon>Endopterygota</taxon>
        <taxon>Lepidoptera</taxon>
        <taxon>Glossata</taxon>
        <taxon>Ditrysia</taxon>
        <taxon>Tineoidea</taxon>
        <taxon>Psychidae</taxon>
        <taxon>Oiketicinae</taxon>
        <taxon>Eumeta</taxon>
    </lineage>
</organism>
<dbReference type="EMBL" id="BGZK01000127">
    <property type="protein sequence ID" value="GBP21317.1"/>
    <property type="molecule type" value="Genomic_DNA"/>
</dbReference>
<protein>
    <submittedName>
        <fullName evidence="1">Uncharacterized protein</fullName>
    </submittedName>
</protein>
<sequence>MSFYFKYETPNSVPSEAKQAIGLGREQTPTRTQSAYLAIDPSIAVSPDSNFAFDSYYTVPLGYISGSTSGSYDLGLTLNCDPNFTLGFNSNSACRYECGLRIDELSVSFTPTTKESLRRWRASCKRWINALQMQFLRSICGVSLKDRCTNSDIRERCGLKEDVATREERDMLRCFRHIEMMNENRLKKQIYKVNVYDGRVGKGRAKKSYADHIGAILIKGQILSTRNRRA</sequence>
<gene>
    <name evidence="1" type="ORF">EVAR_11713_1</name>
</gene>
<dbReference type="OrthoDB" id="6370710at2759"/>
<dbReference type="Proteomes" id="UP000299102">
    <property type="component" value="Unassembled WGS sequence"/>
</dbReference>
<comment type="caution">
    <text evidence="1">The sequence shown here is derived from an EMBL/GenBank/DDBJ whole genome shotgun (WGS) entry which is preliminary data.</text>
</comment>
<proteinExistence type="predicted"/>
<evidence type="ECO:0000313" key="2">
    <source>
        <dbReference type="Proteomes" id="UP000299102"/>
    </source>
</evidence>